<sequence>MTLHPTNMARLADRVVPFIGGGSFLFTARISKAFHRAYTKLHRHKTTSLEAVVEETASASLSLRLDDVIAGLKGLRVGSGKPPFQSLHVRGHEKPSSIPPAALVILILSKAVKTRNAVSFTKRLAEFFDVPAAFLLLAHLHRGSSHESILHVLEMCLKQGRMEDLDDVKRMFEEFALPVDSIFPRDFSSRALVQGSVSVWKGDVAGFRLAAFRLDLSGEQLHLLHDLIYRRQPLGETSSTTVTVSLGEVLLSKCVECGQIENEKIWQWFALHWQKGEASREMFPKYISKLCEKVALTVKVLPEEKDGVMNSLKGLRDILDRFCEMCGRGFPDADSAVNTENSALQDALKGLIHEIGRLVVIFRERERISELSFLLKPLFNFLLRTKSVSLLQAFVCFVGEEAVFELLEMPAKNFWKFGNWTYKLGHYWGGCQLGAFKYLRQLRPDWRPQLAPRLRGSWRNFAVILEKWEEAEFFVFECGVSWNEILQDAFLEPCIHDQAVEAGAPTALLHDYRVQQTDPNDGSDLPPLTPLKQGFTSTTPELPDPLPLTCARGRDASSCRRFISLDSHEVRDFYSSVQMFVGGTGGAESGVPAARIRVSKNIEEVERVAYDRWRDHCPDHSESPSVSLIALNLSFPLTVPWQLGSFITAGLLHRCSCVTVEETEVMGLQSVTGASMKSLMKTVILDQRMLSRRAPPGFSPRRPLRRSEQLERTKTIERLEEANRTIDRNIEIFHRAVRTLFCRDQL</sequence>
<dbReference type="PhylomeDB" id="A0A0G4HSI6"/>
<accession>A0A0G4HSI6</accession>
<reference evidence="1" key="1">
    <citation type="submission" date="2014-11" db="EMBL/GenBank/DDBJ databases">
        <authorList>
            <person name="Otto D Thomas"/>
            <person name="Naeem Raeece"/>
        </authorList>
    </citation>
    <scope>NUCLEOTIDE SEQUENCE</scope>
</reference>
<gene>
    <name evidence="1" type="ORF">Cvel_31100</name>
</gene>
<organism evidence="1">
    <name type="scientific">Chromera velia CCMP2878</name>
    <dbReference type="NCBI Taxonomy" id="1169474"/>
    <lineage>
        <taxon>Eukaryota</taxon>
        <taxon>Sar</taxon>
        <taxon>Alveolata</taxon>
        <taxon>Colpodellida</taxon>
        <taxon>Chromeraceae</taxon>
        <taxon>Chromera</taxon>
    </lineage>
</organism>
<dbReference type="VEuPathDB" id="CryptoDB:Cvel_31100"/>
<name>A0A0G4HSI6_9ALVE</name>
<evidence type="ECO:0000313" key="1">
    <source>
        <dbReference type="EMBL" id="CEM47358.1"/>
    </source>
</evidence>
<dbReference type="AlphaFoldDB" id="A0A0G4HSI6"/>
<protein>
    <submittedName>
        <fullName evidence="1">Uncharacterized protein</fullName>
    </submittedName>
</protein>
<dbReference type="EMBL" id="CDMZ01003722">
    <property type="protein sequence ID" value="CEM47358.1"/>
    <property type="molecule type" value="Genomic_DNA"/>
</dbReference>
<proteinExistence type="predicted"/>